<protein>
    <submittedName>
        <fullName evidence="6">Phosphoglucomutase-2</fullName>
    </submittedName>
</protein>
<keyword evidence="4" id="KW-0413">Isomerase</keyword>
<accession>A0ABV0SHI1</accession>
<dbReference type="Pfam" id="PF02878">
    <property type="entry name" value="PGM_PMM_I"/>
    <property type="match status" value="1"/>
</dbReference>
<feature type="domain" description="Alpha-D-phosphohexomutase alpha/beta/alpha" evidence="5">
    <location>
        <begin position="18"/>
        <end position="110"/>
    </location>
</feature>
<name>A0ABV0SHI1_9TELE</name>
<evidence type="ECO:0000313" key="6">
    <source>
        <dbReference type="EMBL" id="MEQ2219038.1"/>
    </source>
</evidence>
<evidence type="ECO:0000256" key="3">
    <source>
        <dbReference type="ARBA" id="ARBA00022842"/>
    </source>
</evidence>
<evidence type="ECO:0000256" key="4">
    <source>
        <dbReference type="ARBA" id="ARBA00023235"/>
    </source>
</evidence>
<dbReference type="InterPro" id="IPR016055">
    <property type="entry name" value="A-D-PHexomutase_a/b/a-I/II/III"/>
</dbReference>
<dbReference type="Gene3D" id="3.40.120.10">
    <property type="entry name" value="Alpha-D-Glucose-1,6-Bisphosphate, subunit A, domain 3"/>
    <property type="match status" value="1"/>
</dbReference>
<comment type="caution">
    <text evidence="6">The sequence shown here is derived from an EMBL/GenBank/DDBJ whole genome shotgun (WGS) entry which is preliminary data.</text>
</comment>
<comment type="similarity">
    <text evidence="1">Belongs to the phosphohexose mutase family.</text>
</comment>
<gene>
    <name evidence="6" type="primary">PGM2</name>
    <name evidence="6" type="ORF">XENOCAPTIV_011722</name>
</gene>
<keyword evidence="7" id="KW-1185">Reference proteome</keyword>
<dbReference type="PANTHER" id="PTHR45745:SF3">
    <property type="entry name" value="PHOSPHOPENTOMUTASE"/>
    <property type="match status" value="1"/>
</dbReference>
<dbReference type="PANTHER" id="PTHR45745">
    <property type="entry name" value="PHOSPHOMANNOMUTASE 45A"/>
    <property type="match status" value="1"/>
</dbReference>
<evidence type="ECO:0000313" key="7">
    <source>
        <dbReference type="Proteomes" id="UP001434883"/>
    </source>
</evidence>
<reference evidence="6 7" key="1">
    <citation type="submission" date="2021-06" db="EMBL/GenBank/DDBJ databases">
        <authorList>
            <person name="Palmer J.M."/>
        </authorList>
    </citation>
    <scope>NUCLEOTIDE SEQUENCE [LARGE SCALE GENOMIC DNA]</scope>
    <source>
        <strain evidence="6 7">XC_2019</strain>
        <tissue evidence="6">Muscle</tissue>
    </source>
</reference>
<sequence>MVKDGAVEALKKCFSSRMEFGTAGLRAAMGPGVSCMNDLTIIQTTQGFCRYLEQSFGNLKERGVVIGYDARAHPPSGGSSKRFARLAAAVFISQGVPVHLFSEITPTPFVVGS</sequence>
<keyword evidence="3" id="KW-0460">Magnesium</keyword>
<evidence type="ECO:0000259" key="5">
    <source>
        <dbReference type="Pfam" id="PF02878"/>
    </source>
</evidence>
<dbReference type="Proteomes" id="UP001434883">
    <property type="component" value="Unassembled WGS sequence"/>
</dbReference>
<evidence type="ECO:0000256" key="1">
    <source>
        <dbReference type="ARBA" id="ARBA00010231"/>
    </source>
</evidence>
<keyword evidence="2" id="KW-0479">Metal-binding</keyword>
<dbReference type="InterPro" id="IPR005844">
    <property type="entry name" value="A-D-PHexomutase_a/b/a-I"/>
</dbReference>
<organism evidence="6 7">
    <name type="scientific">Xenoophorus captivus</name>
    <dbReference type="NCBI Taxonomy" id="1517983"/>
    <lineage>
        <taxon>Eukaryota</taxon>
        <taxon>Metazoa</taxon>
        <taxon>Chordata</taxon>
        <taxon>Craniata</taxon>
        <taxon>Vertebrata</taxon>
        <taxon>Euteleostomi</taxon>
        <taxon>Actinopterygii</taxon>
        <taxon>Neopterygii</taxon>
        <taxon>Teleostei</taxon>
        <taxon>Neoteleostei</taxon>
        <taxon>Acanthomorphata</taxon>
        <taxon>Ovalentaria</taxon>
        <taxon>Atherinomorphae</taxon>
        <taxon>Cyprinodontiformes</taxon>
        <taxon>Goodeidae</taxon>
        <taxon>Xenoophorus</taxon>
    </lineage>
</organism>
<proteinExistence type="inferred from homology"/>
<evidence type="ECO:0000256" key="2">
    <source>
        <dbReference type="ARBA" id="ARBA00022723"/>
    </source>
</evidence>
<dbReference type="EMBL" id="JAHRIN010078115">
    <property type="protein sequence ID" value="MEQ2219038.1"/>
    <property type="molecule type" value="Genomic_DNA"/>
</dbReference>
<dbReference type="SUPFAM" id="SSF53738">
    <property type="entry name" value="Phosphoglucomutase, first 3 domains"/>
    <property type="match status" value="1"/>
</dbReference>